<keyword evidence="2" id="KW-0805">Transcription regulation</keyword>
<gene>
    <name evidence="6" type="ORF">NQH49_21385</name>
</gene>
<evidence type="ECO:0000313" key="7">
    <source>
        <dbReference type="Proteomes" id="UP001300015"/>
    </source>
</evidence>
<dbReference type="Gene3D" id="1.10.10.10">
    <property type="entry name" value="Winged helix-like DNA-binding domain superfamily/Winged helix DNA-binding domain"/>
    <property type="match status" value="1"/>
</dbReference>
<dbReference type="InterPro" id="IPR058163">
    <property type="entry name" value="LysR-type_TF_proteobact-type"/>
</dbReference>
<accession>A0ABT1VR36</accession>
<dbReference type="Pfam" id="PF00126">
    <property type="entry name" value="HTH_1"/>
    <property type="match status" value="1"/>
</dbReference>
<dbReference type="RefSeq" id="WP_256698749.1">
    <property type="nucleotide sequence ID" value="NZ_JANIES010000002.1"/>
</dbReference>
<dbReference type="InterPro" id="IPR000847">
    <property type="entry name" value="LysR_HTH_N"/>
</dbReference>
<proteinExistence type="inferred from homology"/>
<evidence type="ECO:0000259" key="5">
    <source>
        <dbReference type="PROSITE" id="PS50931"/>
    </source>
</evidence>
<reference evidence="6 7" key="1">
    <citation type="submission" date="2022-07" db="EMBL/GenBank/DDBJ databases">
        <title>Pantoea trifolii sp. nov. isolated from root nodules of Trifolium rubens.</title>
        <authorList>
            <person name="Kalita M."/>
            <person name="Wdowiak-Wrobel S."/>
            <person name="Marek-Kozaczuk M."/>
            <person name="Palusinska-Szysz M."/>
            <person name="Sokolowski W."/>
            <person name="Coutinho T."/>
            <person name="Hlahane L."/>
        </authorList>
    </citation>
    <scope>NUCLEOTIDE SEQUENCE [LARGE SCALE GENOMIC DNA]</scope>
    <source>
        <strain evidence="6 7">MMK2</strain>
    </source>
</reference>
<evidence type="ECO:0000256" key="3">
    <source>
        <dbReference type="ARBA" id="ARBA00023125"/>
    </source>
</evidence>
<dbReference type="Proteomes" id="UP001300015">
    <property type="component" value="Unassembled WGS sequence"/>
</dbReference>
<dbReference type="PROSITE" id="PS50931">
    <property type="entry name" value="HTH_LYSR"/>
    <property type="match status" value="1"/>
</dbReference>
<keyword evidence="4" id="KW-0804">Transcription</keyword>
<dbReference type="SUPFAM" id="SSF46785">
    <property type="entry name" value="Winged helix' DNA-binding domain"/>
    <property type="match status" value="1"/>
</dbReference>
<dbReference type="PANTHER" id="PTHR30537:SF5">
    <property type="entry name" value="HTH-TYPE TRANSCRIPTIONAL ACTIVATOR TTDR-RELATED"/>
    <property type="match status" value="1"/>
</dbReference>
<keyword evidence="3" id="KW-0238">DNA-binding</keyword>
<evidence type="ECO:0000256" key="4">
    <source>
        <dbReference type="ARBA" id="ARBA00023163"/>
    </source>
</evidence>
<protein>
    <submittedName>
        <fullName evidence="6">LysR family transcriptional regulator</fullName>
    </submittedName>
</protein>
<keyword evidence="7" id="KW-1185">Reference proteome</keyword>
<comment type="similarity">
    <text evidence="1">Belongs to the LysR transcriptional regulatory family.</text>
</comment>
<evidence type="ECO:0000313" key="6">
    <source>
        <dbReference type="EMBL" id="MCQ8230015.1"/>
    </source>
</evidence>
<evidence type="ECO:0000256" key="2">
    <source>
        <dbReference type="ARBA" id="ARBA00023015"/>
    </source>
</evidence>
<dbReference type="InterPro" id="IPR036390">
    <property type="entry name" value="WH_DNA-bd_sf"/>
</dbReference>
<dbReference type="InterPro" id="IPR005119">
    <property type="entry name" value="LysR_subst-bd"/>
</dbReference>
<organism evidence="6 7">
    <name type="scientific">Pantoea trifolii</name>
    <dbReference type="NCBI Taxonomy" id="2968030"/>
    <lineage>
        <taxon>Bacteria</taxon>
        <taxon>Pseudomonadati</taxon>
        <taxon>Pseudomonadota</taxon>
        <taxon>Gammaproteobacteria</taxon>
        <taxon>Enterobacterales</taxon>
        <taxon>Erwiniaceae</taxon>
        <taxon>Pantoea</taxon>
    </lineage>
</organism>
<dbReference type="EMBL" id="JANIET010000002">
    <property type="protein sequence ID" value="MCQ8230015.1"/>
    <property type="molecule type" value="Genomic_DNA"/>
</dbReference>
<name>A0ABT1VR36_9GAMM</name>
<dbReference type="InterPro" id="IPR036388">
    <property type="entry name" value="WH-like_DNA-bd_sf"/>
</dbReference>
<evidence type="ECO:0000256" key="1">
    <source>
        <dbReference type="ARBA" id="ARBA00009437"/>
    </source>
</evidence>
<dbReference type="Gene3D" id="3.40.190.290">
    <property type="match status" value="1"/>
</dbReference>
<feature type="domain" description="HTH lysR-type" evidence="5">
    <location>
        <begin position="3"/>
        <end position="60"/>
    </location>
</feature>
<dbReference type="PANTHER" id="PTHR30537">
    <property type="entry name" value="HTH-TYPE TRANSCRIPTIONAL REGULATOR"/>
    <property type="match status" value="1"/>
</dbReference>
<dbReference type="SUPFAM" id="SSF53850">
    <property type="entry name" value="Periplasmic binding protein-like II"/>
    <property type="match status" value="1"/>
</dbReference>
<sequence length="323" mass="35493">MALDIALLHAVVAVAKAGGFREAARITGSNPSRLSDAVRRAEEQLGVRLFNRTTRTVALTEAGRALMSRLLPAMNEVDAALDALNTFRDTPGGTLRLNVPVSAARIVLPAIVPGFLQRYPDIQLEVVAESNVQDVFRDSCDAGIRYDDHLEQDMVALPIGPRTQRFALAASPAYLAQFGTPQHPRDLVRHRCLHGRYATGVIAEWEFTCGEETVRLQPKGPLICSIGAAMDLTVEAAIAGCGVVYLFEDWIKTPLSDGSLQPILPDWWQSFSGLWLYYNDRRLIPAPLQAFLDYVRELNSSAEAQRGDSSRGFDHMSSCCLLL</sequence>
<dbReference type="Pfam" id="PF03466">
    <property type="entry name" value="LysR_substrate"/>
    <property type="match status" value="1"/>
</dbReference>
<comment type="caution">
    <text evidence="6">The sequence shown here is derived from an EMBL/GenBank/DDBJ whole genome shotgun (WGS) entry which is preliminary data.</text>
</comment>